<dbReference type="PROSITE" id="PS01124">
    <property type="entry name" value="HTH_ARAC_FAMILY_2"/>
    <property type="match status" value="1"/>
</dbReference>
<evidence type="ECO:0000313" key="5">
    <source>
        <dbReference type="EMBL" id="QUX24831.1"/>
    </source>
</evidence>
<evidence type="ECO:0000256" key="3">
    <source>
        <dbReference type="ARBA" id="ARBA00023163"/>
    </source>
</evidence>
<dbReference type="PANTHER" id="PTHR43280:SF2">
    <property type="entry name" value="HTH-TYPE TRANSCRIPTIONAL REGULATOR EXSA"/>
    <property type="match status" value="1"/>
</dbReference>
<dbReference type="SUPFAM" id="SSF46689">
    <property type="entry name" value="Homeodomain-like"/>
    <property type="match status" value="1"/>
</dbReference>
<organism evidence="5 6">
    <name type="scientific">Nocardiopsis changdeensis</name>
    <dbReference type="NCBI Taxonomy" id="2831969"/>
    <lineage>
        <taxon>Bacteria</taxon>
        <taxon>Bacillati</taxon>
        <taxon>Actinomycetota</taxon>
        <taxon>Actinomycetes</taxon>
        <taxon>Streptosporangiales</taxon>
        <taxon>Nocardiopsidaceae</taxon>
        <taxon>Nocardiopsis</taxon>
    </lineage>
</organism>
<dbReference type="InterPro" id="IPR020449">
    <property type="entry name" value="Tscrpt_reg_AraC-type_HTH"/>
</dbReference>
<dbReference type="Gene3D" id="1.10.10.60">
    <property type="entry name" value="Homeodomain-like"/>
    <property type="match status" value="2"/>
</dbReference>
<reference evidence="5 6" key="1">
    <citation type="submission" date="2021-05" db="EMBL/GenBank/DDBJ databases">
        <title>Direct Submission.</title>
        <authorList>
            <person name="Li K."/>
            <person name="Gao J."/>
        </authorList>
    </citation>
    <scope>NUCLEOTIDE SEQUENCE [LARGE SCALE GENOMIC DNA]</scope>
    <source>
        <strain evidence="5 6">Mg02</strain>
    </source>
</reference>
<name>A0ABX8BVJ8_9ACTN</name>
<dbReference type="InterPro" id="IPR018060">
    <property type="entry name" value="HTH_AraC"/>
</dbReference>
<dbReference type="Proteomes" id="UP000676079">
    <property type="component" value="Chromosome"/>
</dbReference>
<feature type="domain" description="HTH araC/xylS-type" evidence="4">
    <location>
        <begin position="1"/>
        <end position="74"/>
    </location>
</feature>
<dbReference type="PRINTS" id="PR00032">
    <property type="entry name" value="HTHARAC"/>
</dbReference>
<gene>
    <name evidence="5" type="ORF">KGD84_11525</name>
</gene>
<proteinExistence type="predicted"/>
<keyword evidence="1" id="KW-0805">Transcription regulation</keyword>
<evidence type="ECO:0000313" key="6">
    <source>
        <dbReference type="Proteomes" id="UP000676079"/>
    </source>
</evidence>
<dbReference type="SMART" id="SM00342">
    <property type="entry name" value="HTH_ARAC"/>
    <property type="match status" value="1"/>
</dbReference>
<keyword evidence="6" id="KW-1185">Reference proteome</keyword>
<dbReference type="InterPro" id="IPR009057">
    <property type="entry name" value="Homeodomain-like_sf"/>
</dbReference>
<dbReference type="EMBL" id="CP074133">
    <property type="protein sequence ID" value="QUX24831.1"/>
    <property type="molecule type" value="Genomic_DNA"/>
</dbReference>
<keyword evidence="2" id="KW-0238">DNA-binding</keyword>
<dbReference type="PANTHER" id="PTHR43280">
    <property type="entry name" value="ARAC-FAMILY TRANSCRIPTIONAL REGULATOR"/>
    <property type="match status" value="1"/>
</dbReference>
<keyword evidence="3" id="KW-0804">Transcription</keyword>
<protein>
    <submittedName>
        <fullName evidence="5">Helix-turn-helix transcriptional regulator</fullName>
    </submittedName>
</protein>
<evidence type="ECO:0000259" key="4">
    <source>
        <dbReference type="PROSITE" id="PS01124"/>
    </source>
</evidence>
<dbReference type="Pfam" id="PF12833">
    <property type="entry name" value="HTH_18"/>
    <property type="match status" value="1"/>
</dbReference>
<accession>A0ABX8BVJ8</accession>
<sequence length="235" mass="25448">MSPFHFSRLFTQDVGISPGRYLGAVRMFEAKRLLVESSMNICDIVHSVGYNSVGTFTSRFTRLVGMSPREYRKPPVGRLLVAMSKDFNRMPRAAELAGLHSSAPDRAGRGTGSVHGTIELPRAIPDGQVLVGVYAGDVPQGRPVAFRVLPTAERMPFTIHGTPPGEWNLVALAMRVGATRGGDAMVGSLPHRLTVRQNMNTWTHLSMRRMKSTDVPLAISLAPAPVAETATLVCG</sequence>
<evidence type="ECO:0000256" key="2">
    <source>
        <dbReference type="ARBA" id="ARBA00023125"/>
    </source>
</evidence>
<evidence type="ECO:0000256" key="1">
    <source>
        <dbReference type="ARBA" id="ARBA00023015"/>
    </source>
</evidence>